<organism evidence="6 7">
    <name type="scientific">Saccharospirillum mangrovi</name>
    <dbReference type="NCBI Taxonomy" id="2161747"/>
    <lineage>
        <taxon>Bacteria</taxon>
        <taxon>Pseudomonadati</taxon>
        <taxon>Pseudomonadota</taxon>
        <taxon>Gammaproteobacteria</taxon>
        <taxon>Oceanospirillales</taxon>
        <taxon>Saccharospirillaceae</taxon>
        <taxon>Saccharospirillum</taxon>
    </lineage>
</organism>
<dbReference type="PANTHER" id="PTHR43553">
    <property type="entry name" value="HEAVY METAL TRANSPORTER"/>
    <property type="match status" value="1"/>
</dbReference>
<dbReference type="SMART" id="SM00382">
    <property type="entry name" value="AAA"/>
    <property type="match status" value="1"/>
</dbReference>
<dbReference type="PANTHER" id="PTHR43553:SF24">
    <property type="entry name" value="ENERGY-COUPLING FACTOR TRANSPORTER ATP-BINDING PROTEIN ECFA1"/>
    <property type="match status" value="1"/>
</dbReference>
<dbReference type="EMBL" id="JBHRYR010000002">
    <property type="protein sequence ID" value="MFC3852031.1"/>
    <property type="molecule type" value="Genomic_DNA"/>
</dbReference>
<dbReference type="InterPro" id="IPR003593">
    <property type="entry name" value="AAA+_ATPase"/>
</dbReference>
<evidence type="ECO:0000256" key="2">
    <source>
        <dbReference type="ARBA" id="ARBA00022448"/>
    </source>
</evidence>
<dbReference type="InterPro" id="IPR015856">
    <property type="entry name" value="ABC_transpr_CbiO/EcfA_su"/>
</dbReference>
<dbReference type="InterPro" id="IPR003439">
    <property type="entry name" value="ABC_transporter-like_ATP-bd"/>
</dbReference>
<protein>
    <submittedName>
        <fullName evidence="6">Energy-coupling factor ABC transporter ATP-binding protein</fullName>
    </submittedName>
</protein>
<keyword evidence="4 6" id="KW-0067">ATP-binding</keyword>
<dbReference type="CDD" id="cd03225">
    <property type="entry name" value="ABC_cobalt_CbiO_domain1"/>
    <property type="match status" value="1"/>
</dbReference>
<keyword evidence="2" id="KW-0813">Transport</keyword>
<evidence type="ECO:0000313" key="6">
    <source>
        <dbReference type="EMBL" id="MFC3852031.1"/>
    </source>
</evidence>
<accession>A0ABV7ZXF8</accession>
<reference evidence="7" key="1">
    <citation type="journal article" date="2019" name="Int. J. Syst. Evol. Microbiol.">
        <title>The Global Catalogue of Microorganisms (GCM) 10K type strain sequencing project: providing services to taxonomists for standard genome sequencing and annotation.</title>
        <authorList>
            <consortium name="The Broad Institute Genomics Platform"/>
            <consortium name="The Broad Institute Genome Sequencing Center for Infectious Disease"/>
            <person name="Wu L."/>
            <person name="Ma J."/>
        </authorList>
    </citation>
    <scope>NUCLEOTIDE SEQUENCE [LARGE SCALE GENOMIC DNA]</scope>
    <source>
        <strain evidence="7">IBRC 10765</strain>
    </source>
</reference>
<dbReference type="RefSeq" id="WP_380693705.1">
    <property type="nucleotide sequence ID" value="NZ_JBHRYR010000002.1"/>
</dbReference>
<feature type="domain" description="ABC transporter" evidence="5">
    <location>
        <begin position="10"/>
        <end position="236"/>
    </location>
</feature>
<evidence type="ECO:0000313" key="7">
    <source>
        <dbReference type="Proteomes" id="UP001595617"/>
    </source>
</evidence>
<dbReference type="Pfam" id="PF00005">
    <property type="entry name" value="ABC_tran"/>
    <property type="match status" value="1"/>
</dbReference>
<gene>
    <name evidence="6" type="ORF">ACFOOG_04205</name>
</gene>
<comment type="caution">
    <text evidence="6">The sequence shown here is derived from an EMBL/GenBank/DDBJ whole genome shotgun (WGS) entry which is preliminary data.</text>
</comment>
<evidence type="ECO:0000259" key="5">
    <source>
        <dbReference type="PROSITE" id="PS50893"/>
    </source>
</evidence>
<dbReference type="InterPro" id="IPR027417">
    <property type="entry name" value="P-loop_NTPase"/>
</dbReference>
<sequence>MPQVHCSDGIHFDHLRVERDGVVVIPNLSLQLTERRIGLIGHNGSGKSSLVRVVNGLLPSTTGHVEVFGENPSQGPRHMASTVGFIFQNPDHQVIFPTVIEELAFGLRNQGLSRRDAEQHGLDLLARYGRADWAYRPVHALSDGQKQLLCIFAVLLLEPKLLILDEPFSALDLPTRYQLLDLLHSLPQQILMISHELDTLNDFDRVIWLEQGQLKGDGTPQEILPEYVAHARAQRAEWAVVTA</sequence>
<evidence type="ECO:0000256" key="1">
    <source>
        <dbReference type="ARBA" id="ARBA00005417"/>
    </source>
</evidence>
<dbReference type="GO" id="GO:0005524">
    <property type="term" value="F:ATP binding"/>
    <property type="evidence" value="ECO:0007669"/>
    <property type="project" value="UniProtKB-KW"/>
</dbReference>
<dbReference type="SUPFAM" id="SSF52540">
    <property type="entry name" value="P-loop containing nucleoside triphosphate hydrolases"/>
    <property type="match status" value="1"/>
</dbReference>
<dbReference type="PROSITE" id="PS50893">
    <property type="entry name" value="ABC_TRANSPORTER_2"/>
    <property type="match status" value="1"/>
</dbReference>
<comment type="similarity">
    <text evidence="1">Belongs to the ABC transporter superfamily.</text>
</comment>
<dbReference type="Proteomes" id="UP001595617">
    <property type="component" value="Unassembled WGS sequence"/>
</dbReference>
<dbReference type="InterPro" id="IPR050095">
    <property type="entry name" value="ECF_ABC_transporter_ATP-bd"/>
</dbReference>
<evidence type="ECO:0000256" key="4">
    <source>
        <dbReference type="ARBA" id="ARBA00022840"/>
    </source>
</evidence>
<evidence type="ECO:0000256" key="3">
    <source>
        <dbReference type="ARBA" id="ARBA00022741"/>
    </source>
</evidence>
<name>A0ABV7ZXF8_9GAMM</name>
<dbReference type="Gene3D" id="3.40.50.300">
    <property type="entry name" value="P-loop containing nucleotide triphosphate hydrolases"/>
    <property type="match status" value="1"/>
</dbReference>
<keyword evidence="3" id="KW-0547">Nucleotide-binding</keyword>
<proteinExistence type="inferred from homology"/>
<keyword evidence="7" id="KW-1185">Reference proteome</keyword>